<evidence type="ECO:0000259" key="5">
    <source>
        <dbReference type="PROSITE" id="PS50850"/>
    </source>
</evidence>
<dbReference type="InterPro" id="IPR050327">
    <property type="entry name" value="Proton-linked_MCT"/>
</dbReference>
<feature type="transmembrane region" description="Helical" evidence="4">
    <location>
        <begin position="218"/>
        <end position="241"/>
    </location>
</feature>
<reference evidence="6 7" key="1">
    <citation type="journal article" date="2019" name="Syst. Appl. Microbiol.">
        <title>Microvirga tunisiensis sp. nov., a root nodule symbiotic bacterium isolated from Lupinus micranthus and L. luteus grown in Northern Tunisia.</title>
        <authorList>
            <person name="Msaddak A."/>
            <person name="Rejili M."/>
            <person name="Duran D."/>
            <person name="Mars M."/>
            <person name="Palacios J.M."/>
            <person name="Ruiz-Argueso T."/>
            <person name="Rey L."/>
            <person name="Imperial J."/>
        </authorList>
    </citation>
    <scope>NUCLEOTIDE SEQUENCE [LARGE SCALE GENOMIC DNA]</scope>
    <source>
        <strain evidence="6 7">Lmie10</strain>
    </source>
</reference>
<dbReference type="GO" id="GO:0022857">
    <property type="term" value="F:transmembrane transporter activity"/>
    <property type="evidence" value="ECO:0007669"/>
    <property type="project" value="InterPro"/>
</dbReference>
<feature type="transmembrane region" description="Helical" evidence="4">
    <location>
        <begin position="308"/>
        <end position="330"/>
    </location>
</feature>
<dbReference type="EMBL" id="VOSK01000045">
    <property type="protein sequence ID" value="MPR26308.1"/>
    <property type="molecule type" value="Genomic_DNA"/>
</dbReference>
<keyword evidence="7" id="KW-1185">Reference proteome</keyword>
<feature type="transmembrane region" description="Helical" evidence="4">
    <location>
        <begin position="12"/>
        <end position="34"/>
    </location>
</feature>
<dbReference type="InterPro" id="IPR011701">
    <property type="entry name" value="MFS"/>
</dbReference>
<organism evidence="6 7">
    <name type="scientific">Microvirga tunisiensis</name>
    <dbReference type="NCBI Taxonomy" id="2108360"/>
    <lineage>
        <taxon>Bacteria</taxon>
        <taxon>Pseudomonadati</taxon>
        <taxon>Pseudomonadota</taxon>
        <taxon>Alphaproteobacteria</taxon>
        <taxon>Hyphomicrobiales</taxon>
        <taxon>Methylobacteriaceae</taxon>
        <taxon>Microvirga</taxon>
    </lineage>
</organism>
<feature type="transmembrane region" description="Helical" evidence="4">
    <location>
        <begin position="102"/>
        <end position="125"/>
    </location>
</feature>
<dbReference type="AlphaFoldDB" id="A0A5N7MHL4"/>
<comment type="caution">
    <text evidence="6">The sequence shown here is derived from an EMBL/GenBank/DDBJ whole genome shotgun (WGS) entry which is preliminary data.</text>
</comment>
<protein>
    <submittedName>
        <fullName evidence="6">MFS transporter</fullName>
    </submittedName>
</protein>
<dbReference type="Proteomes" id="UP000403266">
    <property type="component" value="Unassembled WGS sequence"/>
</dbReference>
<evidence type="ECO:0000256" key="4">
    <source>
        <dbReference type="SAM" id="Phobius"/>
    </source>
</evidence>
<feature type="transmembrane region" description="Helical" evidence="4">
    <location>
        <begin position="283"/>
        <end position="302"/>
    </location>
</feature>
<evidence type="ECO:0000313" key="7">
    <source>
        <dbReference type="Proteomes" id="UP000403266"/>
    </source>
</evidence>
<feature type="transmembrane region" description="Helical" evidence="4">
    <location>
        <begin position="46"/>
        <end position="66"/>
    </location>
</feature>
<accession>A0A5N7MHL4</accession>
<feature type="transmembrane region" description="Helical" evidence="4">
    <location>
        <begin position="253"/>
        <end position="271"/>
    </location>
</feature>
<dbReference type="PANTHER" id="PTHR11360">
    <property type="entry name" value="MONOCARBOXYLATE TRANSPORTER"/>
    <property type="match status" value="1"/>
</dbReference>
<keyword evidence="3 4" id="KW-0472">Membrane</keyword>
<dbReference type="InterPro" id="IPR020846">
    <property type="entry name" value="MFS_dom"/>
</dbReference>
<dbReference type="Pfam" id="PF07690">
    <property type="entry name" value="MFS_1"/>
    <property type="match status" value="1"/>
</dbReference>
<dbReference type="SUPFAM" id="SSF103473">
    <property type="entry name" value="MFS general substrate transporter"/>
    <property type="match status" value="1"/>
</dbReference>
<keyword evidence="1 4" id="KW-0812">Transmembrane</keyword>
<dbReference type="Gene3D" id="1.20.1250.20">
    <property type="entry name" value="MFS general substrate transporter like domains"/>
    <property type="match status" value="1"/>
</dbReference>
<proteinExistence type="predicted"/>
<keyword evidence="2 4" id="KW-1133">Transmembrane helix</keyword>
<evidence type="ECO:0000256" key="2">
    <source>
        <dbReference type="ARBA" id="ARBA00022989"/>
    </source>
</evidence>
<evidence type="ECO:0000256" key="1">
    <source>
        <dbReference type="ARBA" id="ARBA00022692"/>
    </source>
</evidence>
<name>A0A5N7MHL4_9HYPH</name>
<dbReference type="OrthoDB" id="7200137at2"/>
<dbReference type="InterPro" id="IPR036259">
    <property type="entry name" value="MFS_trans_sf"/>
</dbReference>
<feature type="transmembrane region" description="Helical" evidence="4">
    <location>
        <begin position="374"/>
        <end position="396"/>
    </location>
</feature>
<dbReference type="RefSeq" id="WP_152712484.1">
    <property type="nucleotide sequence ID" value="NZ_VOSJ01000042.1"/>
</dbReference>
<feature type="transmembrane region" description="Helical" evidence="4">
    <location>
        <begin position="165"/>
        <end position="185"/>
    </location>
</feature>
<feature type="domain" description="Major facilitator superfamily (MFS) profile" evidence="5">
    <location>
        <begin position="11"/>
        <end position="400"/>
    </location>
</feature>
<evidence type="ECO:0000256" key="3">
    <source>
        <dbReference type="ARBA" id="ARBA00023136"/>
    </source>
</evidence>
<gene>
    <name evidence="6" type="ORF">FS320_13990</name>
</gene>
<dbReference type="PANTHER" id="PTHR11360:SF308">
    <property type="entry name" value="BLL3089 PROTEIN"/>
    <property type="match status" value="1"/>
</dbReference>
<feature type="transmembrane region" description="Helical" evidence="4">
    <location>
        <begin position="351"/>
        <end position="368"/>
    </location>
</feature>
<feature type="transmembrane region" description="Helical" evidence="4">
    <location>
        <begin position="78"/>
        <end position="96"/>
    </location>
</feature>
<sequence>MSPPGSMPWRFVSALSFTQLISYGTLFYAFALLIEPMERELGWSKTALTAAYSLALVSSAFFAFPVGRLIDRGYGRAVMTGGSILAALFLALWAWTDHYLPFVLIWLGIGAAMSAVFYEPGVAVLASRLGLLTRRGITIMTLVGGFASTVFIPLTHVLIEAYGWRGALLVLAALNLAICAVLHASSIPAAPTRPKQSDESHIAARPASDPRRVLKKPAFWLFVVTSVLQGIISTGIPVHLIPILLERGFTIDAAVAAYTVIGPAQVAARFMTGFGERAMSLRGIGVATMALSVLAFALLPFVPGGSWLILGFAGLYGAANGMLTIVRALLPPELFGREDYGAIQGMIAMPVRIAMAGAPFAFGALWASRGNYDAVVLLCLGMAVCAFGAFMLNLALAKEP</sequence>
<evidence type="ECO:0000313" key="6">
    <source>
        <dbReference type="EMBL" id="MPR26308.1"/>
    </source>
</evidence>
<feature type="transmembrane region" description="Helical" evidence="4">
    <location>
        <begin position="137"/>
        <end position="159"/>
    </location>
</feature>
<dbReference type="PROSITE" id="PS50850">
    <property type="entry name" value="MFS"/>
    <property type="match status" value="1"/>
</dbReference>